<dbReference type="SUPFAM" id="SSF49785">
    <property type="entry name" value="Galactose-binding domain-like"/>
    <property type="match status" value="1"/>
</dbReference>
<dbReference type="Pfam" id="PF13432">
    <property type="entry name" value="TPR_16"/>
    <property type="match status" value="1"/>
</dbReference>
<evidence type="ECO:0000256" key="1">
    <source>
        <dbReference type="PROSITE-ProRule" id="PRU00339"/>
    </source>
</evidence>
<proteinExistence type="predicted"/>
<dbReference type="Gene3D" id="1.25.40.10">
    <property type="entry name" value="Tetratricopeptide repeat domain"/>
    <property type="match status" value="4"/>
</dbReference>
<gene>
    <name evidence="3" type="ORF">Pla52o_04910</name>
</gene>
<dbReference type="EMBL" id="SJPT01000001">
    <property type="protein sequence ID" value="TWU26638.1"/>
    <property type="molecule type" value="Genomic_DNA"/>
</dbReference>
<dbReference type="Gene3D" id="2.60.120.260">
    <property type="entry name" value="Galactose-binding domain-like"/>
    <property type="match status" value="2"/>
</dbReference>
<evidence type="ECO:0000259" key="2">
    <source>
        <dbReference type="PROSITE" id="PS50022"/>
    </source>
</evidence>
<organism evidence="3 4">
    <name type="scientific">Novipirellula galeiformis</name>
    <dbReference type="NCBI Taxonomy" id="2528004"/>
    <lineage>
        <taxon>Bacteria</taxon>
        <taxon>Pseudomonadati</taxon>
        <taxon>Planctomycetota</taxon>
        <taxon>Planctomycetia</taxon>
        <taxon>Pirellulales</taxon>
        <taxon>Pirellulaceae</taxon>
        <taxon>Novipirellula</taxon>
    </lineage>
</organism>
<feature type="repeat" description="TPR" evidence="1">
    <location>
        <begin position="2365"/>
        <end position="2398"/>
    </location>
</feature>
<dbReference type="PROSITE" id="PS50005">
    <property type="entry name" value="TPR"/>
    <property type="match status" value="4"/>
</dbReference>
<name>A0A5C6CQN8_9BACT</name>
<dbReference type="PROSITE" id="PS50022">
    <property type="entry name" value="FA58C_3"/>
    <property type="match status" value="1"/>
</dbReference>
<dbReference type="SMART" id="SM00028">
    <property type="entry name" value="TPR"/>
    <property type="match status" value="10"/>
</dbReference>
<feature type="repeat" description="TPR" evidence="1">
    <location>
        <begin position="1068"/>
        <end position="1101"/>
    </location>
</feature>
<dbReference type="OrthoDB" id="218709at2"/>
<dbReference type="InterPro" id="IPR019734">
    <property type="entry name" value="TPR_rpt"/>
</dbReference>
<dbReference type="SUPFAM" id="SSF48452">
    <property type="entry name" value="TPR-like"/>
    <property type="match status" value="3"/>
</dbReference>
<feature type="domain" description="F5/8 type C" evidence="2">
    <location>
        <begin position="1336"/>
        <end position="1431"/>
    </location>
</feature>
<keyword evidence="1" id="KW-0802">TPR repeat</keyword>
<sequence length="2575" mass="289565">MQAQKQPLTLRERLSPRRSASVMARLRLVLWFYFLVIAVQPTLAETPLDEISRQASQLEAELGKYNDAATEAADVMVKLVALYHSDARVFGLVRIGNRFVATHPNDPRHKDVMLQTIDGLQAMSRNKELIVACRQFLFRYPQAKECGEIEIRLAETLAADGDQKSAAAAFHAIWNREKNNASGRLAATRAIERYTSLGKDQIEIGAKLAEDLLELTDGTFAVDVGLKSVHSYAKIGKWAESNRAAQRLLQKKVVKDPPPLRELHLRMAENYARLKQHTSSVRSYAEAREIKDDHPTHAAMIDQLSYAKASSQEIGPIAKQYAQTYTDRKDQFRGLSVLAQAYVRENNPGAAISLLHRVLAFDAITNDSGQVYVQQNATDPDRMQESEKALLAAIEKNPSQAAYLRYVLAFSLYRDRMKQEEKTRAILRELIQQSPTDDGYSRAAVDWLLNSARDEKEFDEELARILKARRAHPELATFAKFVGDWQQGARRDAKRKERSQIAKRELDRADDGPVEKLIASQTFGHSSQQAKIRDQLLADDTIEKLNETYINRLLDVQGYFYRHYVHASERKASATYYGKLALRQPKEFEPARKWLESATDYAADEVAKESALHVLSFPPQDCGSDVLRRLMKAADKNSDAELARQSLVWMTQAQAKFGIDPGSASYIGDVLHKLGLKPEAIKLWQTHLTTDRRHYESRECASRLIRELEEDKVIAFLEELISHDTPFHGRYATWLADEYLKRKDYTRFAKVIADATARRAEHPFEAWDIDHGRINEWVARYRRETEVTDEERRQVHTAVASMQYGTLSSAARLAMMERDSADPSGRMKRILACQRATVLVDDRWNAWDALFPFSQSFLTSQQYMEAATIASGLLANFSKVDDRRLKSARDIVTQSYTQMGSVGLTIDESSPIAPLMQAALYLRLGDEALALATYDENRALFDSHRNELPIDLIRFVCQQRMTASGDSNHEYVEDVLRGWLVAHSESKQVDEESKAEIQLLLATNYFKAKRYDVARSEYTSTINRYPDSKQAIEARFGIGESFMAQKVYDQAELVFEELSRNRELEIVVRAEFLRGVLAFRRGDRDDAREIFRSVLERVPNVELANQALFSLSEVYGVEERYIDQLNLLRTVGRLGRRSTRLHSPGMPLSIVVHDSDLGISRGHNKIPVIVTTQPSGDVERVMLTSAGAGRGLFRADVETRLGDAQPDDGVLQLLGGDTIQCDYPDEFKSEFKRVPLSDVEIRIASNAKFEAASSKIVDQVAESFSDRVAREAAEEENANAADLRVSQIRPENQIKPGNDIHFRVIDPDRDRTNDRDQVPIKLLADSGDHLQLLLTETEPHTGIFEGTAKTAELPAGALASDTAIDHNPLMAIDHDEKTMWLAEPDGATPKTLTVDMKDLREVTQIKMTTPDATKSAPVRFDLRGSHDGEFWFRIASQPKNERVAAAETSFGRMRQRVYVGKYYHYSQWNQVVDLGNNREAAETQKVDELAWAPSEKDDQARNPHAVIWSGKFIQPRDGAVRIMVKAAVSAIAVGESLELPMGTGKRSVDLWLARGSHDLTLFAATNANGNPVEATIARASLQSERVTLSRFQASDFDLDDSAANVNPKPTSTVTPISLNIADTKIDNQSGQFGEKANGEQPLLHSWASLEDSAAWEFDVEKPGVYELWLDCAHPGEASRFAVEVEGRSFSAEVPDTRNWNRFQDTHVTTLLFQEPGRKTLRIKPIAITNGGLMDLRGITLRSPTSAAILAMDNAWDIRFPTREIRYARFEFNEYLGESVAVNHIQIAGENPDDVFIPTKQDVLALASNDSLEIAAGDTVTATYTDMMTQNETGSSQLLSKKLTATYFNAQITPITYAFTRDRLGRVSESQLKLKRIDAKERIVIEVRDYDQDRTPQRDEIEVEVAVNEGEVLKLIATETEEYSGIFTKEVDTSDHEEEGKLKVQPGDQVRLRYFDAQNTFPGHGIAREAIVYVSQPSNGQIRILQTRTKPRTSDNLGPPQIEVLDQPQIEKHPDAANDSLVALDAPLTIEVVDPDRAKNSGSTVKVALLTDEGSAVIVECVVSNAYVGRRQSRDIDQALQEGRFVGQVNLQLGGVHSPELVPQTAQMPRNLIGSVLAADRKSDDALSNPMIVRVLNVTGKDKITAAYQDKENTDHAPLKRLATGRLVTDGVLTVTDREYKDAIKSVHVGEKLYITLADPDQDQSDERDRVTVLIQTERGESESVTLSETLAHSGLFAGSFTLAASETPTPNNMTESQAEIESYFGDTITLTYNDPTSATPAESFQCKQSIPVVVGTDGLVTAFTKTFNDESLAVETKFRIAESYFELFKSHKQLERGDDQKRDLEAGRRVLREVMEDYPDPKYAPRIAYLLGQFAQELEQWDEAIRSYEMIIRRYPDHTLAADARYKLAQSYEQAGDFDEALEAYVTLAATHPNSPLIASVMIRISDYFYQKEDFDVAAQVGEKFGERFEGHEHAAEMAFRIGQCYYKMENFKLAGTAFDQFAKTFPDDELSSDSLFWSGEAYRLGRNNQEAFRRYNRCRWDYPESEAAKYSRGRLALPEMLQQFEAEANSVDNE</sequence>
<accession>A0A5C6CQN8</accession>
<dbReference type="InterPro" id="IPR011990">
    <property type="entry name" value="TPR-like_helical_dom_sf"/>
</dbReference>
<feature type="repeat" description="TPR" evidence="1">
    <location>
        <begin position="2476"/>
        <end position="2509"/>
    </location>
</feature>
<dbReference type="Pfam" id="PF13174">
    <property type="entry name" value="TPR_6"/>
    <property type="match status" value="3"/>
</dbReference>
<reference evidence="3 4" key="1">
    <citation type="submission" date="2019-02" db="EMBL/GenBank/DDBJ databases">
        <title>Deep-cultivation of Planctomycetes and their phenomic and genomic characterization uncovers novel biology.</title>
        <authorList>
            <person name="Wiegand S."/>
            <person name="Jogler M."/>
            <person name="Boedeker C."/>
            <person name="Pinto D."/>
            <person name="Vollmers J."/>
            <person name="Rivas-Marin E."/>
            <person name="Kohn T."/>
            <person name="Peeters S.H."/>
            <person name="Heuer A."/>
            <person name="Rast P."/>
            <person name="Oberbeckmann S."/>
            <person name="Bunk B."/>
            <person name="Jeske O."/>
            <person name="Meyerdierks A."/>
            <person name="Storesund J.E."/>
            <person name="Kallscheuer N."/>
            <person name="Luecker S."/>
            <person name="Lage O.M."/>
            <person name="Pohl T."/>
            <person name="Merkel B.J."/>
            <person name="Hornburger P."/>
            <person name="Mueller R.-W."/>
            <person name="Bruemmer F."/>
            <person name="Labrenz M."/>
            <person name="Spormann A.M."/>
            <person name="Op Den Camp H."/>
            <person name="Overmann J."/>
            <person name="Amann R."/>
            <person name="Jetten M.S.M."/>
            <person name="Mascher T."/>
            <person name="Medema M.H."/>
            <person name="Devos D.P."/>
            <person name="Kaster A.-K."/>
            <person name="Ovreas L."/>
            <person name="Rohde M."/>
            <person name="Galperin M.Y."/>
            <person name="Jogler C."/>
        </authorList>
    </citation>
    <scope>NUCLEOTIDE SEQUENCE [LARGE SCALE GENOMIC DNA]</scope>
    <source>
        <strain evidence="3 4">Pla52o</strain>
    </source>
</reference>
<evidence type="ECO:0000313" key="3">
    <source>
        <dbReference type="EMBL" id="TWU26638.1"/>
    </source>
</evidence>
<feature type="repeat" description="TPR" evidence="1">
    <location>
        <begin position="2402"/>
        <end position="2435"/>
    </location>
</feature>
<dbReference type="InterPro" id="IPR000421">
    <property type="entry name" value="FA58C"/>
</dbReference>
<evidence type="ECO:0000313" key="4">
    <source>
        <dbReference type="Proteomes" id="UP000316304"/>
    </source>
</evidence>
<dbReference type="Pfam" id="PF13424">
    <property type="entry name" value="TPR_12"/>
    <property type="match status" value="1"/>
</dbReference>
<dbReference type="Proteomes" id="UP000316304">
    <property type="component" value="Unassembled WGS sequence"/>
</dbReference>
<comment type="caution">
    <text evidence="3">The sequence shown here is derived from an EMBL/GenBank/DDBJ whole genome shotgun (WGS) entry which is preliminary data.</text>
</comment>
<dbReference type="Pfam" id="PF22633">
    <property type="entry name" value="F5_F8_type_C_2"/>
    <property type="match status" value="1"/>
</dbReference>
<dbReference type="InterPro" id="IPR008979">
    <property type="entry name" value="Galactose-bd-like_sf"/>
</dbReference>
<protein>
    <submittedName>
        <fullName evidence="3">Tol-pal system protein YbgF</fullName>
    </submittedName>
</protein>
<dbReference type="PANTHER" id="PTHR12558">
    <property type="entry name" value="CELL DIVISION CYCLE 16,23,27"/>
    <property type="match status" value="1"/>
</dbReference>
<keyword evidence="4" id="KW-1185">Reference proteome</keyword>
<dbReference type="PANTHER" id="PTHR12558:SF13">
    <property type="entry name" value="CELL DIVISION CYCLE PROTEIN 27 HOMOLOG"/>
    <property type="match status" value="1"/>
</dbReference>